<dbReference type="GO" id="GO:0000719">
    <property type="term" value="P:photoreactive repair"/>
    <property type="evidence" value="ECO:0007669"/>
    <property type="project" value="TreeGrafter"/>
</dbReference>
<dbReference type="InterPro" id="IPR002081">
    <property type="entry name" value="Cryptochrome/DNA_photolyase_1"/>
</dbReference>
<feature type="binding site" evidence="6">
    <location>
        <begin position="375"/>
        <end position="377"/>
    </location>
    <ligand>
        <name>FAD</name>
        <dbReference type="ChEBI" id="CHEBI:57692"/>
    </ligand>
</feature>
<dbReference type="Proteomes" id="UP000464262">
    <property type="component" value="Chromosome 2"/>
</dbReference>
<comment type="similarity">
    <text evidence="1 7">Belongs to the DNA photolyase class-1 family.</text>
</comment>
<feature type="domain" description="Photolyase/cryptochrome alpha/beta" evidence="8">
    <location>
        <begin position="3"/>
        <end position="137"/>
    </location>
</feature>
<dbReference type="RefSeq" id="WP_164650101.1">
    <property type="nucleotide sequence ID" value="NZ_CP047476.1"/>
</dbReference>
<dbReference type="KEGG" id="vas:GT360_16745"/>
<evidence type="ECO:0000256" key="5">
    <source>
        <dbReference type="ARBA" id="ARBA00022991"/>
    </source>
</evidence>
<protein>
    <recommendedName>
        <fullName evidence="2 7">Cryptochrome DASH</fullName>
    </recommendedName>
</protein>
<dbReference type="InterPro" id="IPR014133">
    <property type="entry name" value="Cry_DASH"/>
</dbReference>
<evidence type="ECO:0000313" key="10">
    <source>
        <dbReference type="Proteomes" id="UP000464262"/>
    </source>
</evidence>
<dbReference type="SUPFAM" id="SSF52425">
    <property type="entry name" value="Cryptochrome/photolyase, N-terminal domain"/>
    <property type="match status" value="1"/>
</dbReference>
<comment type="function">
    <text evidence="7">May have a photoreceptor function.</text>
</comment>
<keyword evidence="5 7" id="KW-0157">Chromophore</keyword>
<evidence type="ECO:0000256" key="3">
    <source>
        <dbReference type="ARBA" id="ARBA00022630"/>
    </source>
</evidence>
<evidence type="ECO:0000256" key="2">
    <source>
        <dbReference type="ARBA" id="ARBA00017881"/>
    </source>
</evidence>
<dbReference type="InterPro" id="IPR036134">
    <property type="entry name" value="Crypto/Photolyase_FAD-like_sf"/>
</dbReference>
<keyword evidence="10" id="KW-1185">Reference proteome</keyword>
<reference evidence="9 10" key="1">
    <citation type="submission" date="2020-01" db="EMBL/GenBank/DDBJ databases">
        <title>Whole genome and functional gene identification of agarase of Vibrio HN897.</title>
        <authorList>
            <person name="Liu Y."/>
            <person name="Zhao Z."/>
        </authorList>
    </citation>
    <scope>NUCLEOTIDE SEQUENCE [LARGE SCALE GENOMIC DNA]</scope>
    <source>
        <strain evidence="9 10">HN897</strain>
    </source>
</reference>
<dbReference type="Pfam" id="PF03441">
    <property type="entry name" value="FAD_binding_7"/>
    <property type="match status" value="1"/>
</dbReference>
<accession>A0A7Z2T6L3</accession>
<feature type="binding site" evidence="6">
    <location>
        <begin position="238"/>
        <end position="242"/>
    </location>
    <ligand>
        <name>FAD</name>
        <dbReference type="ChEBI" id="CHEBI:57692"/>
    </ligand>
</feature>
<dbReference type="GO" id="GO:0003677">
    <property type="term" value="F:DNA binding"/>
    <property type="evidence" value="ECO:0007669"/>
    <property type="project" value="TreeGrafter"/>
</dbReference>
<dbReference type="PANTHER" id="PTHR11455">
    <property type="entry name" value="CRYPTOCHROME"/>
    <property type="match status" value="1"/>
</dbReference>
<dbReference type="PANTHER" id="PTHR11455:SF22">
    <property type="entry name" value="CRYPTOCHROME DASH"/>
    <property type="match status" value="1"/>
</dbReference>
<keyword evidence="4 6" id="KW-0274">FAD</keyword>
<dbReference type="PROSITE" id="PS51645">
    <property type="entry name" value="PHR_CRY_ALPHA_BETA"/>
    <property type="match status" value="1"/>
</dbReference>
<sequence length="423" mass="49501">MKRIGIFCFTRNLRLHDNTLLTRATSECEQIAFIYIKPEVSNFHRHFSPHVNQGQASLSFEVQSVKNLRVNLGDQGQVLLGYQGKRSIVLNTLLELNPEITDVYFADGSDWELRQLKEYLRNKHASLDIHAKCNNQLFEYNEFPFDLSELPKTFTSFRKKAEDLPVLLPLNEASLNAIARFDLNDQGLTAWDEDVANIEFQFLGGESEGHEHLASYFNTPRALSYKETRNHFDDWTHSTAFSLWLAWGCITPRQILTQLRQYEHRHGSNDSTYWIYFELLWREYFRLYALKHGRKLFAFKGITDKRPLTTFYTQPYRSWCEGNTGFPVVDACMKQLNQTGMMSNRGRQLVASCFVHELGLDWRFGAAYFEAMLIDYDVSSNWGNWQYLAGVGADPRGHRKFDLDKQQQWYDPKGKFISRWNEN</sequence>
<comment type="cofactor">
    <cofactor evidence="6 7">
        <name>FAD</name>
        <dbReference type="ChEBI" id="CHEBI:57692"/>
    </cofactor>
    <text evidence="6 7">Binds 1 FAD per subunit.</text>
</comment>
<evidence type="ECO:0000313" key="9">
    <source>
        <dbReference type="EMBL" id="QIA65201.1"/>
    </source>
</evidence>
<dbReference type="GO" id="GO:0071949">
    <property type="term" value="F:FAD binding"/>
    <property type="evidence" value="ECO:0007669"/>
    <property type="project" value="TreeGrafter"/>
</dbReference>
<evidence type="ECO:0000259" key="8">
    <source>
        <dbReference type="PROSITE" id="PS51645"/>
    </source>
</evidence>
<dbReference type="Pfam" id="PF00875">
    <property type="entry name" value="DNA_photolyase"/>
    <property type="match status" value="1"/>
</dbReference>
<dbReference type="InterPro" id="IPR036155">
    <property type="entry name" value="Crypto/Photolyase_N_sf"/>
</dbReference>
<organism evidence="9 10">
    <name type="scientific">Vibrio astriarenae</name>
    <dbReference type="NCBI Taxonomy" id="1481923"/>
    <lineage>
        <taxon>Bacteria</taxon>
        <taxon>Pseudomonadati</taxon>
        <taxon>Pseudomonadota</taxon>
        <taxon>Gammaproteobacteria</taxon>
        <taxon>Vibrionales</taxon>
        <taxon>Vibrionaceae</taxon>
        <taxon>Vibrio</taxon>
    </lineage>
</organism>
<dbReference type="PRINTS" id="PR00147">
    <property type="entry name" value="DNAPHOTLYASE"/>
</dbReference>
<evidence type="ECO:0000256" key="1">
    <source>
        <dbReference type="ARBA" id="ARBA00005862"/>
    </source>
</evidence>
<comment type="cofactor">
    <cofactor evidence="7">
        <name>(6R)-5,10-methylene-5,6,7,8-tetrahydrofolate</name>
        <dbReference type="ChEBI" id="CHEBI:15636"/>
    </cofactor>
    <text evidence="7">Binds 1 5,10-methenyltetrahydrofolate (MTHF) per subunit.</text>
</comment>
<evidence type="ECO:0000256" key="6">
    <source>
        <dbReference type="PIRSR" id="PIRSR602081-1"/>
    </source>
</evidence>
<keyword evidence="3 6" id="KW-0285">Flavoprotein</keyword>
<dbReference type="InterPro" id="IPR005101">
    <property type="entry name" value="Cryptochr/Photolyase_FAD-bd"/>
</dbReference>
<dbReference type="InterPro" id="IPR014729">
    <property type="entry name" value="Rossmann-like_a/b/a_fold"/>
</dbReference>
<feature type="binding site" evidence="6">
    <location>
        <position position="225"/>
    </location>
    <ligand>
        <name>FAD</name>
        <dbReference type="ChEBI" id="CHEBI:57692"/>
    </ligand>
</feature>
<dbReference type="AlphaFoldDB" id="A0A7Z2T6L3"/>
<gene>
    <name evidence="9" type="ORF">GT360_16745</name>
</gene>
<dbReference type="SUPFAM" id="SSF48173">
    <property type="entry name" value="Cryptochrome/photolyase FAD-binding domain"/>
    <property type="match status" value="1"/>
</dbReference>
<dbReference type="NCBIfam" id="TIGR02765">
    <property type="entry name" value="crypto_DASH"/>
    <property type="match status" value="1"/>
</dbReference>
<evidence type="ECO:0000256" key="7">
    <source>
        <dbReference type="RuleBase" id="RU367151"/>
    </source>
</evidence>
<dbReference type="InterPro" id="IPR006050">
    <property type="entry name" value="DNA_photolyase_N"/>
</dbReference>
<dbReference type="Gene3D" id="1.25.40.80">
    <property type="match status" value="1"/>
</dbReference>
<dbReference type="Gene3D" id="3.40.50.620">
    <property type="entry name" value="HUPs"/>
    <property type="match status" value="1"/>
</dbReference>
<dbReference type="EMBL" id="CP047476">
    <property type="protein sequence ID" value="QIA65201.1"/>
    <property type="molecule type" value="Genomic_DNA"/>
</dbReference>
<name>A0A7Z2T6L3_9VIBR</name>
<proteinExistence type="inferred from homology"/>
<dbReference type="Gene3D" id="1.10.579.10">
    <property type="entry name" value="DNA Cyclobutane Dipyrimidine Photolyase, subunit A, domain 3"/>
    <property type="match status" value="1"/>
</dbReference>
<dbReference type="GO" id="GO:0003913">
    <property type="term" value="F:DNA photolyase activity"/>
    <property type="evidence" value="ECO:0007669"/>
    <property type="project" value="InterPro"/>
</dbReference>
<evidence type="ECO:0000256" key="4">
    <source>
        <dbReference type="ARBA" id="ARBA00022827"/>
    </source>
</evidence>